<feature type="transmembrane region" description="Helical" evidence="6">
    <location>
        <begin position="166"/>
        <end position="182"/>
    </location>
</feature>
<feature type="transmembrane region" description="Helical" evidence="6">
    <location>
        <begin position="349"/>
        <end position="371"/>
    </location>
</feature>
<dbReference type="PANTHER" id="PTHR30474">
    <property type="entry name" value="CELL CYCLE PROTEIN"/>
    <property type="match status" value="1"/>
</dbReference>
<keyword evidence="5 6" id="KW-0472">Membrane</keyword>
<feature type="transmembrane region" description="Helical" evidence="6">
    <location>
        <begin position="189"/>
        <end position="207"/>
    </location>
</feature>
<dbReference type="AlphaFoldDB" id="A0A923L7B8"/>
<dbReference type="InterPro" id="IPR001182">
    <property type="entry name" value="FtsW/RodA"/>
</dbReference>
<dbReference type="GO" id="GO:0015648">
    <property type="term" value="F:lipid-linked peptidoglycan transporter activity"/>
    <property type="evidence" value="ECO:0007669"/>
    <property type="project" value="TreeGrafter"/>
</dbReference>
<comment type="caution">
    <text evidence="7">The sequence shown here is derived from an EMBL/GenBank/DDBJ whole genome shotgun (WGS) entry which is preliminary data.</text>
</comment>
<dbReference type="NCBIfam" id="TIGR02210">
    <property type="entry name" value="rodA_shape"/>
    <property type="match status" value="1"/>
</dbReference>
<comment type="subcellular location">
    <subcellularLocation>
        <location evidence="1">Membrane</location>
        <topology evidence="1">Multi-pass membrane protein</topology>
    </subcellularLocation>
</comment>
<dbReference type="EMBL" id="JACOOL010000010">
    <property type="protein sequence ID" value="MBC5637813.1"/>
    <property type="molecule type" value="Genomic_DNA"/>
</dbReference>
<evidence type="ECO:0000313" key="7">
    <source>
        <dbReference type="EMBL" id="MBC5637813.1"/>
    </source>
</evidence>
<evidence type="ECO:0000256" key="5">
    <source>
        <dbReference type="ARBA" id="ARBA00023136"/>
    </source>
</evidence>
<accession>A0A923L7B8</accession>
<keyword evidence="8" id="KW-1185">Reference proteome</keyword>
<gene>
    <name evidence="7" type="primary">rodA</name>
    <name evidence="7" type="ORF">H8S33_13440</name>
</gene>
<feature type="transmembrane region" description="Helical" evidence="6">
    <location>
        <begin position="50"/>
        <end position="68"/>
    </location>
</feature>
<feature type="transmembrane region" description="Helical" evidence="6">
    <location>
        <begin position="316"/>
        <end position="337"/>
    </location>
</feature>
<evidence type="ECO:0000256" key="4">
    <source>
        <dbReference type="ARBA" id="ARBA00022989"/>
    </source>
</evidence>
<dbReference type="Proteomes" id="UP000637359">
    <property type="component" value="Unassembled WGS sequence"/>
</dbReference>
<protein>
    <submittedName>
        <fullName evidence="7">Rod shape-determining protein RodA</fullName>
    </submittedName>
</protein>
<proteinExistence type="predicted"/>
<feature type="transmembrane region" description="Helical" evidence="6">
    <location>
        <begin position="75"/>
        <end position="95"/>
    </location>
</feature>
<evidence type="ECO:0000313" key="8">
    <source>
        <dbReference type="Proteomes" id="UP000637359"/>
    </source>
</evidence>
<feature type="transmembrane region" description="Helical" evidence="6">
    <location>
        <begin position="287"/>
        <end position="304"/>
    </location>
</feature>
<organism evidence="7 8">
    <name type="scientific">Ornithinibacillus hominis</name>
    <dbReference type="NCBI Taxonomy" id="2763055"/>
    <lineage>
        <taxon>Bacteria</taxon>
        <taxon>Bacillati</taxon>
        <taxon>Bacillota</taxon>
        <taxon>Bacilli</taxon>
        <taxon>Bacillales</taxon>
        <taxon>Bacillaceae</taxon>
        <taxon>Ornithinibacillus</taxon>
    </lineage>
</organism>
<evidence type="ECO:0000256" key="2">
    <source>
        <dbReference type="ARBA" id="ARBA00022692"/>
    </source>
</evidence>
<evidence type="ECO:0000256" key="6">
    <source>
        <dbReference type="SAM" id="Phobius"/>
    </source>
</evidence>
<dbReference type="GO" id="GO:0051301">
    <property type="term" value="P:cell division"/>
    <property type="evidence" value="ECO:0007669"/>
    <property type="project" value="InterPro"/>
</dbReference>
<feature type="transmembrane region" description="Helical" evidence="6">
    <location>
        <begin position="144"/>
        <end position="160"/>
    </location>
</feature>
<keyword evidence="3" id="KW-0133">Cell shape</keyword>
<dbReference type="GO" id="GO:0008360">
    <property type="term" value="P:regulation of cell shape"/>
    <property type="evidence" value="ECO:0007669"/>
    <property type="project" value="UniProtKB-KW"/>
</dbReference>
<keyword evidence="4 6" id="KW-1133">Transmembrane helix</keyword>
<reference evidence="7" key="1">
    <citation type="submission" date="2020-08" db="EMBL/GenBank/DDBJ databases">
        <title>Genome public.</title>
        <authorList>
            <person name="Liu C."/>
            <person name="Sun Q."/>
        </authorList>
    </citation>
    <scope>NUCLEOTIDE SEQUENCE</scope>
    <source>
        <strain evidence="7">BX22</strain>
    </source>
</reference>
<evidence type="ECO:0000256" key="3">
    <source>
        <dbReference type="ARBA" id="ARBA00022960"/>
    </source>
</evidence>
<feature type="transmembrane region" description="Helical" evidence="6">
    <location>
        <begin position="12"/>
        <end position="30"/>
    </location>
</feature>
<evidence type="ECO:0000256" key="1">
    <source>
        <dbReference type="ARBA" id="ARBA00004141"/>
    </source>
</evidence>
<dbReference type="GO" id="GO:0032153">
    <property type="term" value="C:cell division site"/>
    <property type="evidence" value="ECO:0007669"/>
    <property type="project" value="TreeGrafter"/>
</dbReference>
<sequence>MHAINNKKSSVDYMILTLLVALVIISVIAIYSGSGQYTNSDPYYFARRQLMWYIVSFGIMIAVARFDYELLEKWAIYLYIFGVMLLLYVKFFGVTTKGSQRWIDLKFMDFQPSEVMKIFIVLYLAAVLKKYGTEKLSFKKSIPVVLKTMVITLIPFYLILKQPDLGSALLIAVTALGILFISNTNYKMILLILFMMVAGSSLLFYLFNYHQELVSPYLESHQMGRINSWLNPSEYTLNYSYQVKNALVGIGSGQFTGAGFNQGYQVQTGRVPEAHTDFVFAVIGEEFGFVGSSIVILLYFLLIYRILSIALKANNVFGSYICVGVIILIAFQVFQNIGMTISLMPVTGIALPFISYGGSALITNMIALGLVQSINRETKEYMFSSTQYE</sequence>
<keyword evidence="2 6" id="KW-0812">Transmembrane</keyword>
<feature type="transmembrane region" description="Helical" evidence="6">
    <location>
        <begin position="115"/>
        <end position="132"/>
    </location>
</feature>
<dbReference type="GO" id="GO:0005886">
    <property type="term" value="C:plasma membrane"/>
    <property type="evidence" value="ECO:0007669"/>
    <property type="project" value="TreeGrafter"/>
</dbReference>
<dbReference type="PANTHER" id="PTHR30474:SF1">
    <property type="entry name" value="PEPTIDOGLYCAN GLYCOSYLTRANSFERASE MRDB"/>
    <property type="match status" value="1"/>
</dbReference>
<dbReference type="InterPro" id="IPR011923">
    <property type="entry name" value="RodA/MrdB"/>
</dbReference>
<dbReference type="Pfam" id="PF01098">
    <property type="entry name" value="FTSW_RODA_SPOVE"/>
    <property type="match status" value="1"/>
</dbReference>
<name>A0A923L7B8_9BACI</name>